<evidence type="ECO:0000256" key="1">
    <source>
        <dbReference type="ARBA" id="ARBA00023125"/>
    </source>
</evidence>
<comment type="caution">
    <text evidence="3">The sequence shown here is derived from an EMBL/GenBank/DDBJ whole genome shotgun (WGS) entry which is preliminary data.</text>
</comment>
<proteinExistence type="predicted"/>
<sequence length="73" mass="8951">MSVFNKYTLDDDGLKKKPFNRVTIKDITDKCGVNRMTFYYHFEDMCDLIEWSLTENILKNFKMEHVYKMWKEN</sequence>
<accession>A0A9D1TJL3</accession>
<dbReference type="SUPFAM" id="SSF46689">
    <property type="entry name" value="Homeodomain-like"/>
    <property type="match status" value="1"/>
</dbReference>
<evidence type="ECO:0000313" key="3">
    <source>
        <dbReference type="EMBL" id="HIV74320.1"/>
    </source>
</evidence>
<dbReference type="Pfam" id="PF00440">
    <property type="entry name" value="TetR_N"/>
    <property type="match status" value="1"/>
</dbReference>
<dbReference type="InterPro" id="IPR001647">
    <property type="entry name" value="HTH_TetR"/>
</dbReference>
<gene>
    <name evidence="3" type="ORF">H9895_04475</name>
</gene>
<dbReference type="Proteomes" id="UP000823937">
    <property type="component" value="Unassembled WGS sequence"/>
</dbReference>
<dbReference type="EMBL" id="DXHX01000064">
    <property type="protein sequence ID" value="HIV74320.1"/>
    <property type="molecule type" value="Genomic_DNA"/>
</dbReference>
<feature type="domain" description="HTH tetR-type" evidence="2">
    <location>
        <begin position="15"/>
        <end position="49"/>
    </location>
</feature>
<name>A0A9D1TJL3_9BACI</name>
<evidence type="ECO:0000313" key="4">
    <source>
        <dbReference type="Proteomes" id="UP000823937"/>
    </source>
</evidence>
<reference evidence="3" key="2">
    <citation type="submission" date="2021-04" db="EMBL/GenBank/DDBJ databases">
        <authorList>
            <person name="Gilroy R."/>
        </authorList>
    </citation>
    <scope>NUCLEOTIDE SEQUENCE</scope>
    <source>
        <strain evidence="3">CHK169-2315</strain>
    </source>
</reference>
<dbReference type="GO" id="GO:0003677">
    <property type="term" value="F:DNA binding"/>
    <property type="evidence" value="ECO:0007669"/>
    <property type="project" value="UniProtKB-KW"/>
</dbReference>
<dbReference type="Gene3D" id="1.10.357.10">
    <property type="entry name" value="Tetracycline Repressor, domain 2"/>
    <property type="match status" value="1"/>
</dbReference>
<protein>
    <submittedName>
        <fullName evidence="3">TetR/AcrR family transcriptional regulator</fullName>
    </submittedName>
</protein>
<reference evidence="3" key="1">
    <citation type="journal article" date="2021" name="PeerJ">
        <title>Extensive microbial diversity within the chicken gut microbiome revealed by metagenomics and culture.</title>
        <authorList>
            <person name="Gilroy R."/>
            <person name="Ravi A."/>
            <person name="Getino M."/>
            <person name="Pursley I."/>
            <person name="Horton D.L."/>
            <person name="Alikhan N.F."/>
            <person name="Baker D."/>
            <person name="Gharbi K."/>
            <person name="Hall N."/>
            <person name="Watson M."/>
            <person name="Adriaenssens E.M."/>
            <person name="Foster-Nyarko E."/>
            <person name="Jarju S."/>
            <person name="Secka A."/>
            <person name="Antonio M."/>
            <person name="Oren A."/>
            <person name="Chaudhuri R.R."/>
            <person name="La Ragione R."/>
            <person name="Hildebrand F."/>
            <person name="Pallen M.J."/>
        </authorList>
    </citation>
    <scope>NUCLEOTIDE SEQUENCE</scope>
    <source>
        <strain evidence="3">CHK169-2315</strain>
    </source>
</reference>
<keyword evidence="1" id="KW-0238">DNA-binding</keyword>
<dbReference type="AlphaFoldDB" id="A0A9D1TJL3"/>
<organism evidence="3 4">
    <name type="scientific">Candidatus Pseudogracilibacillus intestinigallinarum</name>
    <dbReference type="NCBI Taxonomy" id="2838742"/>
    <lineage>
        <taxon>Bacteria</taxon>
        <taxon>Bacillati</taxon>
        <taxon>Bacillota</taxon>
        <taxon>Bacilli</taxon>
        <taxon>Bacillales</taxon>
        <taxon>Bacillaceae</taxon>
        <taxon>Pseudogracilibacillus</taxon>
    </lineage>
</organism>
<evidence type="ECO:0000259" key="2">
    <source>
        <dbReference type="Pfam" id="PF00440"/>
    </source>
</evidence>
<dbReference type="InterPro" id="IPR009057">
    <property type="entry name" value="Homeodomain-like_sf"/>
</dbReference>